<evidence type="ECO:0000256" key="4">
    <source>
        <dbReference type="ARBA" id="ARBA00022989"/>
    </source>
</evidence>
<evidence type="ECO:0000256" key="2">
    <source>
        <dbReference type="ARBA" id="ARBA00022475"/>
    </source>
</evidence>
<keyword evidence="2 6" id="KW-1003">Cell membrane</keyword>
<evidence type="ECO:0000256" key="3">
    <source>
        <dbReference type="ARBA" id="ARBA00022692"/>
    </source>
</evidence>
<dbReference type="Proteomes" id="UP000197024">
    <property type="component" value="Chromosome"/>
</dbReference>
<feature type="transmembrane region" description="Helical" evidence="6">
    <location>
        <begin position="184"/>
        <end position="206"/>
    </location>
</feature>
<dbReference type="InterPro" id="IPR032816">
    <property type="entry name" value="VTT_dom"/>
</dbReference>
<feature type="domain" description="VTT" evidence="7">
    <location>
        <begin position="91"/>
        <end position="206"/>
    </location>
</feature>
<dbReference type="AlphaFoldDB" id="A0A246KE36"/>
<keyword evidence="3 6" id="KW-0812">Transmembrane</keyword>
<organism evidence="8 9">
    <name type="scientific">Brevundimonas diminuta</name>
    <name type="common">Pseudomonas diminuta</name>
    <dbReference type="NCBI Taxonomy" id="293"/>
    <lineage>
        <taxon>Bacteria</taxon>
        <taxon>Pseudomonadati</taxon>
        <taxon>Pseudomonadota</taxon>
        <taxon>Alphaproteobacteria</taxon>
        <taxon>Caulobacterales</taxon>
        <taxon>Caulobacteraceae</taxon>
        <taxon>Brevundimonas</taxon>
    </lineage>
</organism>
<evidence type="ECO:0000256" key="6">
    <source>
        <dbReference type="RuleBase" id="RU366058"/>
    </source>
</evidence>
<evidence type="ECO:0000256" key="1">
    <source>
        <dbReference type="ARBA" id="ARBA00004651"/>
    </source>
</evidence>
<reference evidence="8 9" key="1">
    <citation type="submission" date="2017-06" db="EMBL/GenBank/DDBJ databases">
        <title>Biodegradation of gentamicin by bacterial consortia AMQD4 in synthetic medium and raw gentamicin sewage.</title>
        <authorList>
            <person name="Chang H."/>
            <person name="Feng Y."/>
            <person name="Li Z."/>
            <person name="Xue J."/>
            <person name="Cheng D."/>
        </authorList>
    </citation>
    <scope>NUCLEOTIDE SEQUENCE [LARGE SCALE GENOMIC DNA]</scope>
    <source>
        <strain evidence="8 9">BZC3</strain>
    </source>
</reference>
<keyword evidence="5 6" id="KW-0472">Membrane</keyword>
<feature type="transmembrane region" description="Helical" evidence="6">
    <location>
        <begin position="71"/>
        <end position="104"/>
    </location>
</feature>
<comment type="subcellular location">
    <subcellularLocation>
        <location evidence="1 6">Cell membrane</location>
        <topology evidence="1 6">Multi-pass membrane protein</topology>
    </subcellularLocation>
</comment>
<protein>
    <recommendedName>
        <fullName evidence="6">TVP38/TMEM64 family membrane protein</fullName>
    </recommendedName>
</protein>
<dbReference type="EMBL" id="CP021995">
    <property type="protein sequence ID" value="ASD28134.1"/>
    <property type="molecule type" value="Genomic_DNA"/>
</dbReference>
<name>A0A246KE36_BREDI</name>
<evidence type="ECO:0000256" key="5">
    <source>
        <dbReference type="ARBA" id="ARBA00023136"/>
    </source>
</evidence>
<dbReference type="PANTHER" id="PTHR12677:SF59">
    <property type="entry name" value="GOLGI APPARATUS MEMBRANE PROTEIN TVP38-RELATED"/>
    <property type="match status" value="1"/>
</dbReference>
<evidence type="ECO:0000313" key="9">
    <source>
        <dbReference type="Proteomes" id="UP000197024"/>
    </source>
</evidence>
<dbReference type="GO" id="GO:0005886">
    <property type="term" value="C:plasma membrane"/>
    <property type="evidence" value="ECO:0007669"/>
    <property type="project" value="UniProtKB-SubCell"/>
</dbReference>
<dbReference type="Pfam" id="PF09335">
    <property type="entry name" value="VTT_dom"/>
    <property type="match status" value="1"/>
</dbReference>
<feature type="transmembrane region" description="Helical" evidence="6">
    <location>
        <begin position="110"/>
        <end position="128"/>
    </location>
</feature>
<comment type="similarity">
    <text evidence="6">Belongs to the TVP38/TMEM64 family.</text>
</comment>
<dbReference type="PANTHER" id="PTHR12677">
    <property type="entry name" value="GOLGI APPARATUS MEMBRANE PROTEIN TVP38-RELATED"/>
    <property type="match status" value="1"/>
</dbReference>
<dbReference type="InterPro" id="IPR015414">
    <property type="entry name" value="TMEM64"/>
</dbReference>
<feature type="transmembrane region" description="Helical" evidence="6">
    <location>
        <begin position="30"/>
        <end position="50"/>
    </location>
</feature>
<keyword evidence="4 6" id="KW-1133">Transmembrane helix</keyword>
<evidence type="ECO:0000259" key="7">
    <source>
        <dbReference type="Pfam" id="PF09335"/>
    </source>
</evidence>
<reference evidence="8 9" key="2">
    <citation type="submission" date="2017-06" db="EMBL/GenBank/DDBJ databases">
        <authorList>
            <person name="Kim H.J."/>
            <person name="Triplett B.A."/>
        </authorList>
    </citation>
    <scope>NUCLEOTIDE SEQUENCE [LARGE SCALE GENOMIC DNA]</scope>
    <source>
        <strain evidence="8 9">BZC3</strain>
    </source>
</reference>
<gene>
    <name evidence="8" type="ORF">CD943_15255</name>
</gene>
<proteinExistence type="inferred from homology"/>
<evidence type="ECO:0000313" key="8">
    <source>
        <dbReference type="EMBL" id="ASD28134.1"/>
    </source>
</evidence>
<dbReference type="STRING" id="293.GCA_000988015_00693"/>
<accession>A0A246KE36</accession>
<sequence length="254" mass="27647">MRVLDDQKAIWAKFMRRVVDFLLNMEAKRWRTLAVTLLLLAGIIALFALGKTQLALGAEDRLEHWLAGYRIGPWGLAAAVLVFTLSAFIGVPQFLLIAACVVAFGPWFGFLYSWIATIASAAVTYWLGRGPTARTLERYGGGTVERIRKFVGRNAFSASFIIRNVPSAPFIVVNMAFGAVRASFPAYLAGCALGVLPKTALVAFFGGSFMAAVSGDGIWTSVILAAVAGVWLVLMLAVREWVKRREAARSLQVD</sequence>
<feature type="transmembrane region" description="Helical" evidence="6">
    <location>
        <begin position="218"/>
        <end position="238"/>
    </location>
</feature>